<dbReference type="AlphaFoldDB" id="A0AAX3EGD1"/>
<dbReference type="EMBL" id="CP101185">
    <property type="protein sequence ID" value="UYV96931.1"/>
    <property type="molecule type" value="Genomic_DNA"/>
</dbReference>
<evidence type="ECO:0000313" key="3">
    <source>
        <dbReference type="Proteomes" id="UP001163293"/>
    </source>
</evidence>
<evidence type="ECO:0000256" key="1">
    <source>
        <dbReference type="SAM" id="MobiDB-lite"/>
    </source>
</evidence>
<dbReference type="RefSeq" id="WP_069695949.1">
    <property type="nucleotide sequence ID" value="NZ_CP043010.1"/>
</dbReference>
<keyword evidence="3" id="KW-1185">Reference proteome</keyword>
<organism evidence="2 3">
    <name type="scientific">Paenarthrobacter ureafaciens</name>
    <dbReference type="NCBI Taxonomy" id="37931"/>
    <lineage>
        <taxon>Bacteria</taxon>
        <taxon>Bacillati</taxon>
        <taxon>Actinomycetota</taxon>
        <taxon>Actinomycetes</taxon>
        <taxon>Micrococcales</taxon>
        <taxon>Micrococcaceae</taxon>
        <taxon>Paenarthrobacter</taxon>
    </lineage>
</organism>
<evidence type="ECO:0000313" key="2">
    <source>
        <dbReference type="EMBL" id="UYV96931.1"/>
    </source>
</evidence>
<accession>A0AAX3EGD1</accession>
<proteinExistence type="predicted"/>
<name>A0AAX3EGD1_PAEUR</name>
<dbReference type="Proteomes" id="UP001163293">
    <property type="component" value="Chromosome"/>
</dbReference>
<gene>
    <name evidence="2" type="ORF">NL394_18050</name>
</gene>
<reference evidence="2" key="1">
    <citation type="submission" date="2022-07" db="EMBL/GenBank/DDBJ databases">
        <authorList>
            <person name="Wu T."/>
        </authorList>
    </citation>
    <scope>NUCLEOTIDE SEQUENCE</scope>
    <source>
        <strain evidence="2">SD-1</strain>
    </source>
</reference>
<feature type="region of interest" description="Disordered" evidence="1">
    <location>
        <begin position="1"/>
        <end position="27"/>
    </location>
</feature>
<protein>
    <submittedName>
        <fullName evidence="2">Uncharacterized protein</fullName>
    </submittedName>
</protein>
<sequence length="102" mass="11191">MSELIPRPSGKISPFSAPEGFSRSEGKSLLRRQNAEVANGLVTAARVQAAGFVAATGMHLTSMLSREAEFQANGDPRASERLNYIADSFAEYAAWEVRRFQR</sequence>